<keyword evidence="1" id="KW-0732">Signal</keyword>
<evidence type="ECO:0000313" key="3">
    <source>
        <dbReference type="EMBL" id="AKJ70454.1"/>
    </source>
</evidence>
<accession>A0A0G3EWS8</accession>
<dbReference type="SUPFAM" id="SSF53822">
    <property type="entry name" value="Periplasmic binding protein-like I"/>
    <property type="match status" value="1"/>
</dbReference>
<dbReference type="GO" id="GO:0005886">
    <property type="term" value="C:plasma membrane"/>
    <property type="evidence" value="ECO:0007669"/>
    <property type="project" value="InterPro"/>
</dbReference>
<dbReference type="InterPro" id="IPR052910">
    <property type="entry name" value="ABC-Purine-Binding"/>
</dbReference>
<name>A0A0G3EWS8_9BURK</name>
<organism evidence="3 4">
    <name type="scientific">Pandoraea thiooxydans</name>
    <dbReference type="NCBI Taxonomy" id="445709"/>
    <lineage>
        <taxon>Bacteria</taxon>
        <taxon>Pseudomonadati</taxon>
        <taxon>Pseudomonadota</taxon>
        <taxon>Betaproteobacteria</taxon>
        <taxon>Burkholderiales</taxon>
        <taxon>Burkholderiaceae</taxon>
        <taxon>Pandoraea</taxon>
    </lineage>
</organism>
<dbReference type="Proteomes" id="UP000036700">
    <property type="component" value="Chromosome"/>
</dbReference>
<reference evidence="4" key="1">
    <citation type="submission" date="2015-06" db="EMBL/GenBank/DDBJ databases">
        <authorList>
            <person name="Lim Y.L."/>
            <person name="Ee R."/>
            <person name="Yong D."/>
            <person name="How K.Y."/>
            <person name="Yin W.F."/>
            <person name="Chan K.G."/>
        </authorList>
    </citation>
    <scope>NUCLEOTIDE SEQUENCE [LARGE SCALE GENOMIC DNA]</scope>
    <source>
        <strain evidence="4">DSM 25325</strain>
    </source>
</reference>
<evidence type="ECO:0000313" key="4">
    <source>
        <dbReference type="Proteomes" id="UP000036700"/>
    </source>
</evidence>
<dbReference type="InterPro" id="IPR003760">
    <property type="entry name" value="PnrA-like"/>
</dbReference>
<feature type="domain" description="ABC transporter substrate-binding protein PnrA-like" evidence="2">
    <location>
        <begin position="37"/>
        <end position="303"/>
    </location>
</feature>
<evidence type="ECO:0000256" key="1">
    <source>
        <dbReference type="ARBA" id="ARBA00022729"/>
    </source>
</evidence>
<dbReference type="PATRIC" id="fig|445709.3.peg.1716"/>
<evidence type="ECO:0000259" key="2">
    <source>
        <dbReference type="Pfam" id="PF02608"/>
    </source>
</evidence>
<sequence length="367" mass="38903">MLSGCGRREGGEGAGAAPASAPVAASGAIVPAGPMGVAFVYAGNADDNTWVGSHELGAKAVEHKFGDRIKVTRVPNVPDGAASEQVFRNLASQGSRLIFGTSFGYMDAMLKVAAEFPHVIFEHATGYKSAPNLGTYDVRGYQGASLAGVIAAYVTKRNIIGYVASMPTPAAIRNIDAFTIAARALNPDIKVQVAWTNSWSDPDKERAAAEALIGQGADILMQNVGSASVMQAAQAHRIHAFGWDADMSKYGPQAHLGSVVIDWSQYYIKTVQQVMEGQWTNQPVWNGIRHNAVDLVSINARVVPEVAQKAEAARYDAFHDGAYDPFAGPLKDQAGTLRVPAGKTLDDAEKHNINWFVEGVEGALPAA</sequence>
<keyword evidence="4" id="KW-1185">Reference proteome</keyword>
<dbReference type="PANTHER" id="PTHR43208">
    <property type="entry name" value="ABC TRANSPORTER SUBSTRATE-BINDING PROTEIN"/>
    <property type="match status" value="1"/>
</dbReference>
<protein>
    <recommendedName>
        <fullName evidence="2">ABC transporter substrate-binding protein PnrA-like domain-containing protein</fullName>
    </recommendedName>
</protein>
<dbReference type="PANTHER" id="PTHR43208:SF1">
    <property type="entry name" value="ABC TRANSPORTER SUBSTRATE-BINDING PROTEIN"/>
    <property type="match status" value="1"/>
</dbReference>
<dbReference type="KEGG" id="ptx:ABW99_08030"/>
<proteinExistence type="predicted"/>
<dbReference type="AlphaFoldDB" id="A0A0G3EWS8"/>
<dbReference type="Pfam" id="PF02608">
    <property type="entry name" value="Bmp"/>
    <property type="match status" value="1"/>
</dbReference>
<dbReference type="Gene3D" id="3.40.50.2300">
    <property type="match status" value="2"/>
</dbReference>
<dbReference type="EMBL" id="CP011568">
    <property type="protein sequence ID" value="AKJ70454.1"/>
    <property type="molecule type" value="Genomic_DNA"/>
</dbReference>
<dbReference type="STRING" id="445709.ABW99_08030"/>
<gene>
    <name evidence="3" type="ORF">ABW99_08030</name>
</gene>
<dbReference type="CDD" id="cd19963">
    <property type="entry name" value="PBP1_BMP-like"/>
    <property type="match status" value="1"/>
</dbReference>
<dbReference type="InterPro" id="IPR028082">
    <property type="entry name" value="Peripla_BP_I"/>
</dbReference>